<proteinExistence type="predicted"/>
<organism evidence="3 4">
    <name type="scientific">Pontibacter oryzae</name>
    <dbReference type="NCBI Taxonomy" id="2304593"/>
    <lineage>
        <taxon>Bacteria</taxon>
        <taxon>Pseudomonadati</taxon>
        <taxon>Bacteroidota</taxon>
        <taxon>Cytophagia</taxon>
        <taxon>Cytophagales</taxon>
        <taxon>Hymenobacteraceae</taxon>
        <taxon>Pontibacter</taxon>
    </lineage>
</organism>
<dbReference type="PANTHER" id="PTHR15239:SF6">
    <property type="entry name" value="RIBOSOME QUALITY CONTROL COMPLEX SUBUNIT NEMF"/>
    <property type="match status" value="1"/>
</dbReference>
<dbReference type="OrthoDB" id="9766163at2"/>
<keyword evidence="4" id="KW-1185">Reference proteome</keyword>
<evidence type="ECO:0000313" key="4">
    <source>
        <dbReference type="Proteomes" id="UP000266005"/>
    </source>
</evidence>
<dbReference type="InterPro" id="IPR051608">
    <property type="entry name" value="RQC_Subunit_NEMF"/>
</dbReference>
<dbReference type="GO" id="GO:0072344">
    <property type="term" value="P:rescue of stalled ribosome"/>
    <property type="evidence" value="ECO:0007669"/>
    <property type="project" value="TreeGrafter"/>
</dbReference>
<dbReference type="GO" id="GO:1990116">
    <property type="term" value="P:ribosome-associated ubiquitin-dependent protein catabolic process"/>
    <property type="evidence" value="ECO:0007669"/>
    <property type="project" value="TreeGrafter"/>
</dbReference>
<keyword evidence="1" id="KW-0175">Coiled coil</keyword>
<dbReference type="GO" id="GO:0043023">
    <property type="term" value="F:ribosomal large subunit binding"/>
    <property type="evidence" value="ECO:0007669"/>
    <property type="project" value="TreeGrafter"/>
</dbReference>
<evidence type="ECO:0000256" key="1">
    <source>
        <dbReference type="SAM" id="Coils"/>
    </source>
</evidence>
<accession>A0A399SL86</accession>
<sequence length="526" mass="60479">MHLNYYFLRQLAQALRTKLVGMQAVTAFSQNKDELILGFAKDGEDFYIRASLVTQFTSLSFPADFRRARVNTAELMKELQGLTVEDVVQHQNERSFYFILSGGYTLLFKLFGNRSNIILFEGQEAIELFQKKFAADAELNPWAMDRSLPQNLPAFEAANGNLRKVYPTFGELPVLYLEERGYNSATLEEKWELVQSMLDIISSPEQFYIIRLNGKIRLSLLAVGEILYTYTDPLEATDRFTRLYLSETGFEQQYGQAKQQLERKQHVTKTVMDQSSKKLEELRHDRSYSQTADVLMANLTNIPPRAAEVELYDFYTDQTRTYILKQNETPQKFAERLYRKAKNQHVEVSQLEEKVERKLEELIVLEDALQALEAVENYKQLKLFLREYSHLVGSKQQEQEQIPFRVFESEGFKILVGKSSQNNDQLTQRHAYKEDLWLHAKDVSGSHVIIKHQAGKTIPGTVLEKAAQLAAYYSKRKSDSLCPVIYTPKKWVRKPKGAPAGAVVVEREKVLLVKPENPFASAPGSK</sequence>
<name>A0A399SL86_9BACT</name>
<dbReference type="Pfam" id="PF05670">
    <property type="entry name" value="NFACT-R_1"/>
    <property type="match status" value="1"/>
</dbReference>
<dbReference type="RefSeq" id="WP_119430609.1">
    <property type="nucleotide sequence ID" value="NZ_QWGE01000001.1"/>
</dbReference>
<feature type="coiled-coil region" evidence="1">
    <location>
        <begin position="334"/>
        <end position="375"/>
    </location>
</feature>
<feature type="domain" description="NFACT RNA-binding" evidence="2">
    <location>
        <begin position="406"/>
        <end position="501"/>
    </location>
</feature>
<protein>
    <submittedName>
        <fullName evidence="3">DUF814 domain-containing protein</fullName>
    </submittedName>
</protein>
<dbReference type="PANTHER" id="PTHR15239">
    <property type="entry name" value="NUCLEAR EXPORT MEDIATOR FACTOR NEMF"/>
    <property type="match status" value="1"/>
</dbReference>
<evidence type="ECO:0000259" key="2">
    <source>
        <dbReference type="Pfam" id="PF05670"/>
    </source>
</evidence>
<dbReference type="Pfam" id="PF05833">
    <property type="entry name" value="NFACT_N"/>
    <property type="match status" value="1"/>
</dbReference>
<comment type="caution">
    <text evidence="3">The sequence shown here is derived from an EMBL/GenBank/DDBJ whole genome shotgun (WGS) entry which is preliminary data.</text>
</comment>
<dbReference type="AlphaFoldDB" id="A0A399SL86"/>
<dbReference type="GO" id="GO:1990112">
    <property type="term" value="C:RQC complex"/>
    <property type="evidence" value="ECO:0007669"/>
    <property type="project" value="TreeGrafter"/>
</dbReference>
<evidence type="ECO:0000313" key="3">
    <source>
        <dbReference type="EMBL" id="RIJ42727.1"/>
    </source>
</evidence>
<dbReference type="EMBL" id="QWGE01000001">
    <property type="protein sequence ID" value="RIJ42727.1"/>
    <property type="molecule type" value="Genomic_DNA"/>
</dbReference>
<dbReference type="Gene3D" id="2.30.310.10">
    <property type="entry name" value="ibrinogen binding protein from staphylococcus aureus domain"/>
    <property type="match status" value="1"/>
</dbReference>
<gene>
    <name evidence="3" type="ORF">D1627_02450</name>
</gene>
<dbReference type="GO" id="GO:0000049">
    <property type="term" value="F:tRNA binding"/>
    <property type="evidence" value="ECO:0007669"/>
    <property type="project" value="TreeGrafter"/>
</dbReference>
<dbReference type="Proteomes" id="UP000266005">
    <property type="component" value="Unassembled WGS sequence"/>
</dbReference>
<reference evidence="4" key="1">
    <citation type="submission" date="2018-08" db="EMBL/GenBank/DDBJ databases">
        <title>Mucilaginibacter sp. MYSH2.</title>
        <authorList>
            <person name="Seo T."/>
        </authorList>
    </citation>
    <scope>NUCLEOTIDE SEQUENCE [LARGE SCALE GENOMIC DNA]</scope>
    <source>
        <strain evidence="4">KIRAN</strain>
    </source>
</reference>
<dbReference type="InterPro" id="IPR008532">
    <property type="entry name" value="NFACT_RNA-bd"/>
</dbReference>